<dbReference type="GO" id="GO:0018104">
    <property type="term" value="P:peptidoglycan-protein cross-linking"/>
    <property type="evidence" value="ECO:0007669"/>
    <property type="project" value="TreeGrafter"/>
</dbReference>
<dbReference type="Pfam" id="PF17964">
    <property type="entry name" value="Big_10"/>
    <property type="match status" value="1"/>
</dbReference>
<evidence type="ECO:0000256" key="13">
    <source>
        <dbReference type="PROSITE-ProRule" id="PRU01373"/>
    </source>
</evidence>
<accession>A0A5C4JL79</accession>
<dbReference type="InterPro" id="IPR050979">
    <property type="entry name" value="LD-transpeptidase"/>
</dbReference>
<dbReference type="InterPro" id="IPR005490">
    <property type="entry name" value="LD_TPept_cat_dom"/>
</dbReference>
<protein>
    <recommendedName>
        <fullName evidence="15">L,D-TPase catalytic domain-containing protein</fullName>
    </recommendedName>
</protein>
<keyword evidence="9" id="KW-0449">Lipoprotein</keyword>
<comment type="caution">
    <text evidence="16">The sequence shown here is derived from an EMBL/GenBank/DDBJ whole genome shotgun (WGS) entry which is preliminary data.</text>
</comment>
<dbReference type="EMBL" id="VCKW01000001">
    <property type="protein sequence ID" value="TMR07534.1"/>
    <property type="molecule type" value="Genomic_DNA"/>
</dbReference>
<keyword evidence="4 14" id="KW-0732">Signal</keyword>
<evidence type="ECO:0000313" key="17">
    <source>
        <dbReference type="Proteomes" id="UP000309174"/>
    </source>
</evidence>
<dbReference type="InterPro" id="IPR041280">
    <property type="entry name" value="Big_10"/>
</dbReference>
<sequence length="404" mass="42485">MRRALVLKSRTGRAIAAITGAAAIAAAGCSSGGGGAGGDGGKAEDAVKLAITPATGAQQVEPDKPVTVTADNGRLTSVTLTYGKKNAKAEGKLAADGSSWKSSWNLRPSTTYTVTAQGTGEGGKQTTATSTFTTLTPQQKLESGMSPLDGETVGVGMPVQLLLSRPVSTKAGKVAVEKALEVKASRPVEGSWNWVSDKEVDFRPREYWPSGQKVKVVAHLAGLKAGEGMYGMKDRSVSFTVGPQHVTTIDAKKHRATVTDGGRTVRTMKVSLGKPGHESYSGTMIVQEKAGRIVMDSATTGNPGEYRIKTNWNVRLTYSGTFVHSAPWSTDSQGNDNVSHGCVNASPSDAKWFYDFAQRGDIVKVTGTSRQLQFGNGPTPWAKSWQDWLAGAATGKPVTAAPLR</sequence>
<dbReference type="CDD" id="cd13432">
    <property type="entry name" value="LDT_IgD_like_2"/>
    <property type="match status" value="1"/>
</dbReference>
<keyword evidence="10" id="KW-0012">Acyltransferase</keyword>
<comment type="pathway">
    <text evidence="1 13">Cell wall biogenesis; peptidoglycan biosynthesis.</text>
</comment>
<feature type="signal peptide" evidence="14">
    <location>
        <begin position="1"/>
        <end position="16"/>
    </location>
</feature>
<evidence type="ECO:0000256" key="14">
    <source>
        <dbReference type="SAM" id="SignalP"/>
    </source>
</evidence>
<reference evidence="16 17" key="1">
    <citation type="submission" date="2019-05" db="EMBL/GenBank/DDBJ databases">
        <title>Draft genome sequence of Actinomadura sp. 14C53.</title>
        <authorList>
            <person name="Saricaoglu S."/>
            <person name="Isik K."/>
        </authorList>
    </citation>
    <scope>NUCLEOTIDE SEQUENCE [LARGE SCALE GENOMIC DNA]</scope>
    <source>
        <strain evidence="16 17">14C53</strain>
    </source>
</reference>
<dbReference type="Gene3D" id="2.40.440.10">
    <property type="entry name" value="L,D-transpeptidase catalytic domain-like"/>
    <property type="match status" value="1"/>
</dbReference>
<evidence type="ECO:0000256" key="10">
    <source>
        <dbReference type="ARBA" id="ARBA00023315"/>
    </source>
</evidence>
<keyword evidence="2" id="KW-1003">Cell membrane</keyword>
<dbReference type="Gene3D" id="2.60.40.3780">
    <property type="match status" value="1"/>
</dbReference>
<keyword evidence="7" id="KW-0472">Membrane</keyword>
<evidence type="ECO:0000256" key="1">
    <source>
        <dbReference type="ARBA" id="ARBA00004752"/>
    </source>
</evidence>
<dbReference type="Proteomes" id="UP000309174">
    <property type="component" value="Unassembled WGS sequence"/>
</dbReference>
<dbReference type="UniPathway" id="UPA00219"/>
<evidence type="ECO:0000256" key="6">
    <source>
        <dbReference type="ARBA" id="ARBA00022984"/>
    </source>
</evidence>
<dbReference type="Pfam" id="PF03734">
    <property type="entry name" value="YkuD"/>
    <property type="match status" value="1"/>
</dbReference>
<feature type="active site" description="Proton donor/acceptor" evidence="13">
    <location>
        <position position="324"/>
    </location>
</feature>
<dbReference type="AlphaFoldDB" id="A0A5C4JL79"/>
<evidence type="ECO:0000256" key="4">
    <source>
        <dbReference type="ARBA" id="ARBA00022729"/>
    </source>
</evidence>
<dbReference type="InterPro" id="IPR038063">
    <property type="entry name" value="Transpep_catalytic_dom"/>
</dbReference>
<dbReference type="Gene3D" id="2.60.40.3710">
    <property type="match status" value="1"/>
</dbReference>
<evidence type="ECO:0000259" key="15">
    <source>
        <dbReference type="PROSITE" id="PS52029"/>
    </source>
</evidence>
<feature type="domain" description="L,D-TPase catalytic" evidence="15">
    <location>
        <begin position="245"/>
        <end position="366"/>
    </location>
</feature>
<evidence type="ECO:0000256" key="7">
    <source>
        <dbReference type="ARBA" id="ARBA00023136"/>
    </source>
</evidence>
<keyword evidence="8" id="KW-0564">Palmitate</keyword>
<feature type="chain" id="PRO_5023092754" description="L,D-TPase catalytic domain-containing protein" evidence="14">
    <location>
        <begin position="17"/>
        <end position="404"/>
    </location>
</feature>
<dbReference type="PROSITE" id="PS52029">
    <property type="entry name" value="LD_TPASE"/>
    <property type="match status" value="1"/>
</dbReference>
<keyword evidence="11 13" id="KW-0961">Cell wall biogenesis/degradation</keyword>
<organism evidence="16 17">
    <name type="scientific">Actinomadura soli</name>
    <dbReference type="NCBI Taxonomy" id="2508997"/>
    <lineage>
        <taxon>Bacteria</taxon>
        <taxon>Bacillati</taxon>
        <taxon>Actinomycetota</taxon>
        <taxon>Actinomycetes</taxon>
        <taxon>Streptosporangiales</taxon>
        <taxon>Thermomonosporaceae</taxon>
        <taxon>Actinomadura</taxon>
    </lineage>
</organism>
<evidence type="ECO:0000256" key="8">
    <source>
        <dbReference type="ARBA" id="ARBA00023139"/>
    </source>
</evidence>
<dbReference type="PANTHER" id="PTHR30582">
    <property type="entry name" value="L,D-TRANSPEPTIDASE"/>
    <property type="match status" value="1"/>
</dbReference>
<evidence type="ECO:0000256" key="2">
    <source>
        <dbReference type="ARBA" id="ARBA00022475"/>
    </source>
</evidence>
<feature type="active site" description="Nucleophile" evidence="13">
    <location>
        <position position="342"/>
    </location>
</feature>
<dbReference type="GO" id="GO:0071972">
    <property type="term" value="F:peptidoglycan L,D-transpeptidase activity"/>
    <property type="evidence" value="ECO:0007669"/>
    <property type="project" value="TreeGrafter"/>
</dbReference>
<dbReference type="SUPFAM" id="SSF141523">
    <property type="entry name" value="L,D-transpeptidase catalytic domain-like"/>
    <property type="match status" value="1"/>
</dbReference>
<proteinExistence type="predicted"/>
<dbReference type="PANTHER" id="PTHR30582:SF2">
    <property type="entry name" value="L,D-TRANSPEPTIDASE YCIB-RELATED"/>
    <property type="match status" value="1"/>
</dbReference>
<evidence type="ECO:0000256" key="12">
    <source>
        <dbReference type="ARBA" id="ARBA00060592"/>
    </source>
</evidence>
<keyword evidence="3" id="KW-0808">Transferase</keyword>
<dbReference type="PROSITE" id="PS51257">
    <property type="entry name" value="PROKAR_LIPOPROTEIN"/>
    <property type="match status" value="1"/>
</dbReference>
<dbReference type="RefSeq" id="WP_138643064.1">
    <property type="nucleotide sequence ID" value="NZ_VCKW01000001.1"/>
</dbReference>
<dbReference type="FunFam" id="2.40.440.10:FF:000005">
    <property type="entry name" value="L,D-transpeptidase 2"/>
    <property type="match status" value="1"/>
</dbReference>
<dbReference type="GO" id="GO:0008360">
    <property type="term" value="P:regulation of cell shape"/>
    <property type="evidence" value="ECO:0007669"/>
    <property type="project" value="UniProtKB-UniRule"/>
</dbReference>
<dbReference type="GO" id="GO:0005576">
    <property type="term" value="C:extracellular region"/>
    <property type="evidence" value="ECO:0007669"/>
    <property type="project" value="TreeGrafter"/>
</dbReference>
<dbReference type="OrthoDB" id="5242354at2"/>
<dbReference type="GO" id="GO:0071555">
    <property type="term" value="P:cell wall organization"/>
    <property type="evidence" value="ECO:0007669"/>
    <property type="project" value="UniProtKB-UniRule"/>
</dbReference>
<keyword evidence="5 13" id="KW-0133">Cell shape</keyword>
<keyword evidence="6 13" id="KW-0573">Peptidoglycan synthesis</keyword>
<name>A0A5C4JL79_9ACTN</name>
<keyword evidence="17" id="KW-1185">Reference proteome</keyword>
<evidence type="ECO:0000313" key="16">
    <source>
        <dbReference type="EMBL" id="TMR07534.1"/>
    </source>
</evidence>
<dbReference type="CDD" id="cd16913">
    <property type="entry name" value="YkuD_like"/>
    <property type="match status" value="1"/>
</dbReference>
<dbReference type="GO" id="GO:0016746">
    <property type="term" value="F:acyltransferase activity"/>
    <property type="evidence" value="ECO:0007669"/>
    <property type="project" value="UniProtKB-KW"/>
</dbReference>
<evidence type="ECO:0000256" key="11">
    <source>
        <dbReference type="ARBA" id="ARBA00023316"/>
    </source>
</evidence>
<evidence type="ECO:0000256" key="3">
    <source>
        <dbReference type="ARBA" id="ARBA00022679"/>
    </source>
</evidence>
<evidence type="ECO:0000256" key="9">
    <source>
        <dbReference type="ARBA" id="ARBA00023288"/>
    </source>
</evidence>
<evidence type="ECO:0000256" key="5">
    <source>
        <dbReference type="ARBA" id="ARBA00022960"/>
    </source>
</evidence>
<comment type="pathway">
    <text evidence="12">Glycan biosynthesis.</text>
</comment>
<gene>
    <name evidence="16" type="ORF">ETD83_00720</name>
</gene>